<evidence type="ECO:0000256" key="1">
    <source>
        <dbReference type="SAM" id="MobiDB-lite"/>
    </source>
</evidence>
<keyword evidence="2" id="KW-0472">Membrane</keyword>
<dbReference type="EMBL" id="BLLK01000045">
    <property type="protein sequence ID" value="GFH51120.1"/>
    <property type="molecule type" value="Genomic_DNA"/>
</dbReference>
<feature type="transmembrane region" description="Helical" evidence="2">
    <location>
        <begin position="6"/>
        <end position="26"/>
    </location>
</feature>
<sequence length="666" mass="75834">MKTSTIISFTIGFGVCYLLFAGLNLFHAIHISSSIITTAEDVQKTTFIQDSKTDGNDSDPHIQIENELLNKQNEEASIKDTNMCSMLGLHLKSPSYIWNQNIEMIFNSSRHLQDKESEYIWHDYTARLLNYMTTQRMQISVKNLPFRYWYQVDRILKLLYERIKYIQENGNKDNDNAPRKVNILVMGGSVTMGVLCNQNPIMVTSRFARRNCAWPTRLEMFLNSVARNALGVEGDIVSLQMITLGGTNTESAIKIWDYDLFPADMPFPDIVFHGYATNDMHVLSVQEAEKRGITLEDMILEVNQQFVRAILKPRASCEDNLEPLLIYYDDYIGNEQRELVNTHSFARAAQTLASYYGFGLISYADAVRHLVYADTKEDFFSPSGWPDRQVHPSMSMHISSTWIIAYNLLNMAATFCSSNGIDNEFSHSINKTNDHKTKLEYKNKNGLPKLRSDNNLAGEPDTVPSSILPELTPSLSLDDISSKWHDSSKLSFDSSKCSVNEGRREKPCTFSWIGGLERKFDKVAHLEKRMKPVLSKNDGWRATADNNKLGYEASRMGATFEILLKPKNLDVLQTLNFMVMKSYGEKWKDSKVRIEAYVDRSGESPSYTPAKTLEISGIHDRHTSETYNHYLDLGSQKATSQDSLRIKFVLVGGNTFKFMGMAFCNH</sequence>
<feature type="region of interest" description="Disordered" evidence="1">
    <location>
        <begin position="444"/>
        <end position="464"/>
    </location>
</feature>
<evidence type="ECO:0000313" key="3">
    <source>
        <dbReference type="EMBL" id="GFH51120.1"/>
    </source>
</evidence>
<evidence type="ECO:0000313" key="4">
    <source>
        <dbReference type="Proteomes" id="UP001054902"/>
    </source>
</evidence>
<accession>A0AAD3CUG6</accession>
<dbReference type="SUPFAM" id="SSF52266">
    <property type="entry name" value="SGNH hydrolase"/>
    <property type="match status" value="1"/>
</dbReference>
<dbReference type="Proteomes" id="UP001054902">
    <property type="component" value="Unassembled WGS sequence"/>
</dbReference>
<dbReference type="InterPro" id="IPR036514">
    <property type="entry name" value="SGNH_hydro_sf"/>
</dbReference>
<keyword evidence="4" id="KW-1185">Reference proteome</keyword>
<dbReference type="PANTHER" id="PTHR34407:SF1">
    <property type="entry name" value="SGNH HYDROLASE-TYPE ESTERASE DOMAIN-CONTAINING PROTEIN"/>
    <property type="match status" value="1"/>
</dbReference>
<dbReference type="Gene3D" id="3.40.50.1110">
    <property type="entry name" value="SGNH hydrolase"/>
    <property type="match status" value="1"/>
</dbReference>
<keyword evidence="2" id="KW-0812">Transmembrane</keyword>
<proteinExistence type="predicted"/>
<gene>
    <name evidence="3" type="ORF">CTEN210_07596</name>
</gene>
<name>A0AAD3CUG6_9STRA</name>
<reference evidence="3 4" key="1">
    <citation type="journal article" date="2021" name="Sci. Rep.">
        <title>The genome of the diatom Chaetoceros tenuissimus carries an ancient integrated fragment of an extant virus.</title>
        <authorList>
            <person name="Hongo Y."/>
            <person name="Kimura K."/>
            <person name="Takaki Y."/>
            <person name="Yoshida Y."/>
            <person name="Baba S."/>
            <person name="Kobayashi G."/>
            <person name="Nagasaki K."/>
            <person name="Hano T."/>
            <person name="Tomaru Y."/>
        </authorList>
    </citation>
    <scope>NUCLEOTIDE SEQUENCE [LARGE SCALE GENOMIC DNA]</scope>
    <source>
        <strain evidence="3 4">NIES-3715</strain>
    </source>
</reference>
<dbReference type="AlphaFoldDB" id="A0AAD3CUG6"/>
<dbReference type="PANTHER" id="PTHR34407">
    <property type="entry name" value="EXPRESSED PROTEIN"/>
    <property type="match status" value="1"/>
</dbReference>
<organism evidence="3 4">
    <name type="scientific">Chaetoceros tenuissimus</name>
    <dbReference type="NCBI Taxonomy" id="426638"/>
    <lineage>
        <taxon>Eukaryota</taxon>
        <taxon>Sar</taxon>
        <taxon>Stramenopiles</taxon>
        <taxon>Ochrophyta</taxon>
        <taxon>Bacillariophyta</taxon>
        <taxon>Coscinodiscophyceae</taxon>
        <taxon>Chaetocerotophycidae</taxon>
        <taxon>Chaetocerotales</taxon>
        <taxon>Chaetocerotaceae</taxon>
        <taxon>Chaetoceros</taxon>
    </lineage>
</organism>
<comment type="caution">
    <text evidence="3">The sequence shown here is derived from an EMBL/GenBank/DDBJ whole genome shotgun (WGS) entry which is preliminary data.</text>
</comment>
<protein>
    <submittedName>
        <fullName evidence="3">Uncharacterized protein</fullName>
    </submittedName>
</protein>
<keyword evidence="2" id="KW-1133">Transmembrane helix</keyword>
<evidence type="ECO:0000256" key="2">
    <source>
        <dbReference type="SAM" id="Phobius"/>
    </source>
</evidence>